<comment type="caution">
    <text evidence="2">The sequence shown here is derived from an EMBL/GenBank/DDBJ whole genome shotgun (WGS) entry which is preliminary data.</text>
</comment>
<dbReference type="Gene3D" id="3.40.50.300">
    <property type="entry name" value="P-loop containing nucleotide triphosphate hydrolases"/>
    <property type="match status" value="1"/>
</dbReference>
<dbReference type="SMART" id="SM00490">
    <property type="entry name" value="HELICc"/>
    <property type="match status" value="1"/>
</dbReference>
<proteinExistence type="predicted"/>
<dbReference type="PANTHER" id="PTHR47396:SF1">
    <property type="entry name" value="ATP-DEPENDENT HELICASE IRC3-RELATED"/>
    <property type="match status" value="1"/>
</dbReference>
<reference evidence="2" key="1">
    <citation type="journal article" date="2015" name="Nature">
        <title>Complex archaea that bridge the gap between prokaryotes and eukaryotes.</title>
        <authorList>
            <person name="Spang A."/>
            <person name="Saw J.H."/>
            <person name="Jorgensen S.L."/>
            <person name="Zaremba-Niedzwiedzka K."/>
            <person name="Martijn J."/>
            <person name="Lind A.E."/>
            <person name="van Eijk R."/>
            <person name="Schleper C."/>
            <person name="Guy L."/>
            <person name="Ettema T.J."/>
        </authorList>
    </citation>
    <scope>NUCLEOTIDE SEQUENCE</scope>
</reference>
<dbReference type="SUPFAM" id="SSF52540">
    <property type="entry name" value="P-loop containing nucleoside triphosphate hydrolases"/>
    <property type="match status" value="1"/>
</dbReference>
<dbReference type="EMBL" id="LAZR01051725">
    <property type="protein sequence ID" value="KKK84551.1"/>
    <property type="molecule type" value="Genomic_DNA"/>
</dbReference>
<gene>
    <name evidence="2" type="ORF">LCGC14_2782210</name>
</gene>
<protein>
    <recommendedName>
        <fullName evidence="1">Helicase C-terminal domain-containing protein</fullName>
    </recommendedName>
</protein>
<evidence type="ECO:0000313" key="2">
    <source>
        <dbReference type="EMBL" id="KKK84551.1"/>
    </source>
</evidence>
<name>A0A0F9BJI4_9ZZZZ</name>
<dbReference type="GO" id="GO:0005829">
    <property type="term" value="C:cytosol"/>
    <property type="evidence" value="ECO:0007669"/>
    <property type="project" value="TreeGrafter"/>
</dbReference>
<dbReference type="InterPro" id="IPR001650">
    <property type="entry name" value="Helicase_C-like"/>
</dbReference>
<dbReference type="InterPro" id="IPR050742">
    <property type="entry name" value="Helicase_Restrict-Modif_Enz"/>
</dbReference>
<sequence length="344" mass="39477">GDGKEMGQFYNALYVVAQVQTLVDEEHLMDPSTYVPSQPDLSGLKLVGGDYVDKELDAVMNYDTLINHMVDYWLNNNKNKRTVFFACTVDHSKKIVDAFNKVDIRAEHIDHSTDTNERDAILKRLKSGKTTIVSNVGVLVEGWNLPELECVTLARPTKSLVLYLQMVGRVMRVLKGKLEAILVDHAGCVMEHGLVTDERDFSLTNAAKPLSYIPKLCPNCSRVVNVKSRLCPHCDCVLIVRSLNIKLTNNRQLYEACRERCVRCNSAKIKKCDLGLSYAITYQCSECGEYTLYGKYMSNFASDRKRRKEHKRLLKIQKFNEFHKDWARFKYMEIFKGWPEKTII</sequence>
<feature type="non-terminal residue" evidence="2">
    <location>
        <position position="1"/>
    </location>
</feature>
<evidence type="ECO:0000259" key="1">
    <source>
        <dbReference type="PROSITE" id="PS51194"/>
    </source>
</evidence>
<dbReference type="InterPro" id="IPR027417">
    <property type="entry name" value="P-loop_NTPase"/>
</dbReference>
<dbReference type="PANTHER" id="PTHR47396">
    <property type="entry name" value="TYPE I RESTRICTION ENZYME ECOKI R PROTEIN"/>
    <property type="match status" value="1"/>
</dbReference>
<feature type="domain" description="Helicase C-terminal" evidence="1">
    <location>
        <begin position="65"/>
        <end position="207"/>
    </location>
</feature>
<organism evidence="2">
    <name type="scientific">marine sediment metagenome</name>
    <dbReference type="NCBI Taxonomy" id="412755"/>
    <lineage>
        <taxon>unclassified sequences</taxon>
        <taxon>metagenomes</taxon>
        <taxon>ecological metagenomes</taxon>
    </lineage>
</organism>
<dbReference type="AlphaFoldDB" id="A0A0F9BJI4"/>
<dbReference type="Pfam" id="PF00271">
    <property type="entry name" value="Helicase_C"/>
    <property type="match status" value="1"/>
</dbReference>
<dbReference type="PROSITE" id="PS51194">
    <property type="entry name" value="HELICASE_CTER"/>
    <property type="match status" value="1"/>
</dbReference>
<accession>A0A0F9BJI4</accession>